<evidence type="ECO:0000256" key="1">
    <source>
        <dbReference type="SAM" id="MobiDB-lite"/>
    </source>
</evidence>
<dbReference type="Pfam" id="PF09994">
    <property type="entry name" value="T6SS_Tle1-like_cat"/>
    <property type="match status" value="1"/>
</dbReference>
<dbReference type="AlphaFoldDB" id="A0A3D9CCQ0"/>
<dbReference type="PANTHER" id="PTHR33840:SF1">
    <property type="entry name" value="TLE1 PHOSPHOLIPASE DOMAIN-CONTAINING PROTEIN"/>
    <property type="match status" value="1"/>
</dbReference>
<evidence type="ECO:0000313" key="3">
    <source>
        <dbReference type="EMBL" id="REC63504.1"/>
    </source>
</evidence>
<keyword evidence="4" id="KW-1185">Reference proteome</keyword>
<proteinExistence type="predicted"/>
<feature type="region of interest" description="Disordered" evidence="1">
    <location>
        <begin position="30"/>
        <end position="68"/>
    </location>
</feature>
<feature type="compositionally biased region" description="Polar residues" evidence="1">
    <location>
        <begin position="30"/>
        <end position="39"/>
    </location>
</feature>
<reference evidence="4" key="1">
    <citation type="submission" date="2018-06" db="EMBL/GenBank/DDBJ databases">
        <authorList>
            <person name="Lum Nde A."/>
            <person name="Hugo C."/>
        </authorList>
    </citation>
    <scope>NUCLEOTIDE SEQUENCE [LARGE SCALE GENOMIC DNA]</scope>
    <source>
        <strain evidence="4">1_F178</strain>
    </source>
</reference>
<sequence length="486" mass="55834">MHNNQFGDYTPPAPPKGEIDIRIGVFFDGTQNNRSNTRAAGNEPGYKPSANEKEVYKKQSNKKDDSYTNDLSNVARKEYWYKEDKGKYIGKVYIEGIGTEDLQGDIDKKTNHKGVAYGAGSTGVIAKVQRGCQRVAEKINELKGRFEINTIILDVFGFSRGAAAARNFVFEVSQTKPRNGLLGFILDNDNVDYDSIQVRFLGVYDTVSSYDPNASEITVNPDFNNDVEELNLNTLKAKKIIHLCASDEHRENFMLTRVRLAGGQDFFLPGVHSDVGGCYTNNMSENKQVMDFDSVWGDGVSDKQYNTALNNDLNNLIEQGWVHRSEVVAPNSWHETYINRARISNRYSFIPLHIMSEQVNEYYPNAIDLINLNKSYRIPNGTEDEYFPLDLTKVKKRLDEYVKEGAPQMTYYTNKQIEELRKQLATKKITTEKFNRIVQDHNLLIFLRNRYLHWNSMFGEIGYRPHFTFNKKTLEIKRFRVMAFNS</sequence>
<dbReference type="InterPro" id="IPR018712">
    <property type="entry name" value="Tle1-like_cat"/>
</dbReference>
<dbReference type="PANTHER" id="PTHR33840">
    <property type="match status" value="1"/>
</dbReference>
<dbReference type="Proteomes" id="UP000256686">
    <property type="component" value="Unassembled WGS sequence"/>
</dbReference>
<feature type="domain" description="T6SS Phospholipase effector Tle1-like catalytic" evidence="2">
    <location>
        <begin position="190"/>
        <end position="287"/>
    </location>
</feature>
<feature type="compositionally biased region" description="Basic and acidic residues" evidence="1">
    <location>
        <begin position="50"/>
        <end position="66"/>
    </location>
</feature>
<gene>
    <name evidence="3" type="ORF">DRF65_05255</name>
</gene>
<dbReference type="RefSeq" id="WP_115969465.1">
    <property type="nucleotide sequence ID" value="NZ_QNVT01000003.1"/>
</dbReference>
<name>A0A3D9CCQ0_9FLAO</name>
<dbReference type="EMBL" id="QNVT01000003">
    <property type="protein sequence ID" value="REC63504.1"/>
    <property type="molecule type" value="Genomic_DNA"/>
</dbReference>
<evidence type="ECO:0000259" key="2">
    <source>
        <dbReference type="Pfam" id="PF09994"/>
    </source>
</evidence>
<comment type="caution">
    <text evidence="3">The sequence shown here is derived from an EMBL/GenBank/DDBJ whole genome shotgun (WGS) entry which is preliminary data.</text>
</comment>
<protein>
    <recommendedName>
        <fullName evidence="2">T6SS Phospholipase effector Tle1-like catalytic domain-containing protein</fullName>
    </recommendedName>
</protein>
<organism evidence="3 4">
    <name type="scientific">Chryseobacterium pennae</name>
    <dbReference type="NCBI Taxonomy" id="2258962"/>
    <lineage>
        <taxon>Bacteria</taxon>
        <taxon>Pseudomonadati</taxon>
        <taxon>Bacteroidota</taxon>
        <taxon>Flavobacteriia</taxon>
        <taxon>Flavobacteriales</taxon>
        <taxon>Weeksellaceae</taxon>
        <taxon>Chryseobacterium group</taxon>
        <taxon>Chryseobacterium</taxon>
    </lineage>
</organism>
<accession>A0A3D9CCQ0</accession>
<evidence type="ECO:0000313" key="4">
    <source>
        <dbReference type="Proteomes" id="UP000256686"/>
    </source>
</evidence>